<dbReference type="InterPro" id="IPR004517">
    <property type="entry name" value="HisZ"/>
</dbReference>
<evidence type="ECO:0000256" key="8">
    <source>
        <dbReference type="HAMAP-Rule" id="MF_00125"/>
    </source>
</evidence>
<reference evidence="10" key="1">
    <citation type="submission" date="2013-04" db="EMBL/GenBank/DDBJ databases">
        <title>The genome sequencing project of 58 acetic acid bacteria.</title>
        <authorList>
            <person name="Okamoto-Kainuma A."/>
            <person name="Ishikawa M."/>
            <person name="Umino S."/>
            <person name="Koizumi Y."/>
            <person name="Shiwa Y."/>
            <person name="Yoshikawa H."/>
            <person name="Matsutani M."/>
            <person name="Matsushita K."/>
        </authorList>
    </citation>
    <scope>NUCLEOTIDE SEQUENCE</scope>
    <source>
        <strain evidence="10">NBRC 106556</strain>
    </source>
</reference>
<comment type="function">
    <text evidence="7 8">Required for the first step of histidine biosynthesis. May allow the feedback regulation of ATP phosphoribosyltransferase activity by histidine.</text>
</comment>
<dbReference type="SUPFAM" id="SSF55681">
    <property type="entry name" value="Class II aaRS and biotin synthetases"/>
    <property type="match status" value="1"/>
</dbReference>
<proteinExistence type="inferred from homology"/>
<keyword evidence="8" id="KW-0368">Histidine biosynthesis</keyword>
<comment type="miscellaneous">
    <text evidence="8">This function is generally fulfilled by the C-terminal part of HisG, which is missing in some bacteria such as this one.</text>
</comment>
<dbReference type="PANTHER" id="PTHR43707">
    <property type="entry name" value="HISTIDYL-TRNA SYNTHETASE"/>
    <property type="match status" value="1"/>
</dbReference>
<comment type="pathway">
    <text evidence="2 8">Amino-acid biosynthesis; L-histidine biosynthesis; L-histidine from 5-phospho-alpha-D-ribose 1-diphosphate: step 1/9.</text>
</comment>
<evidence type="ECO:0000256" key="5">
    <source>
        <dbReference type="ARBA" id="ARBA00020397"/>
    </source>
</evidence>
<dbReference type="InterPro" id="IPR045864">
    <property type="entry name" value="aa-tRNA-synth_II/BPL/LPL"/>
</dbReference>
<dbReference type="Gene3D" id="3.30.930.10">
    <property type="entry name" value="Bira Bifunctional Protein, Domain 2"/>
    <property type="match status" value="1"/>
</dbReference>
<evidence type="ECO:0000256" key="4">
    <source>
        <dbReference type="ARBA" id="ARBA00011496"/>
    </source>
</evidence>
<keyword evidence="11" id="KW-1185">Reference proteome</keyword>
<dbReference type="InterPro" id="IPR041715">
    <property type="entry name" value="HisRS-like_core"/>
</dbReference>
<dbReference type="Pfam" id="PF13393">
    <property type="entry name" value="tRNA-synt_His"/>
    <property type="match status" value="1"/>
</dbReference>
<evidence type="ECO:0000313" key="11">
    <source>
        <dbReference type="Proteomes" id="UP001062443"/>
    </source>
</evidence>
<evidence type="ECO:0000256" key="6">
    <source>
        <dbReference type="ARBA" id="ARBA00022490"/>
    </source>
</evidence>
<gene>
    <name evidence="8" type="primary">hisZ</name>
    <name evidence="10" type="ORF">AA106556_1389</name>
</gene>
<accession>A0ABQ0QJQ5</accession>
<evidence type="ECO:0000256" key="2">
    <source>
        <dbReference type="ARBA" id="ARBA00004667"/>
    </source>
</evidence>
<evidence type="ECO:0000256" key="7">
    <source>
        <dbReference type="ARBA" id="ARBA00025246"/>
    </source>
</evidence>
<evidence type="ECO:0000259" key="9">
    <source>
        <dbReference type="Pfam" id="PF13393"/>
    </source>
</evidence>
<dbReference type="PANTHER" id="PTHR43707:SF1">
    <property type="entry name" value="HISTIDINE--TRNA LIGASE, MITOCHONDRIAL-RELATED"/>
    <property type="match status" value="1"/>
</dbReference>
<comment type="subunit">
    <text evidence="4 8">Heteromultimer composed of HisG and HisZ subunits.</text>
</comment>
<feature type="domain" description="Class II Histidinyl-tRNA synthetase (HisRS)-like catalytic core" evidence="9">
    <location>
        <begin position="21"/>
        <end position="319"/>
    </location>
</feature>
<comment type="subcellular location">
    <subcellularLocation>
        <location evidence="1 8">Cytoplasm</location>
    </subcellularLocation>
</comment>
<protein>
    <recommendedName>
        <fullName evidence="5 8">ATP phosphoribosyltransferase regulatory subunit</fullName>
    </recommendedName>
</protein>
<keyword evidence="6 8" id="KW-0963">Cytoplasm</keyword>
<evidence type="ECO:0000313" key="10">
    <source>
        <dbReference type="EMBL" id="GBR47255.1"/>
    </source>
</evidence>
<organism evidence="10 11">
    <name type="scientific">Neokomagataea tanensis NBRC 106556</name>
    <dbReference type="NCBI Taxonomy" id="1223519"/>
    <lineage>
        <taxon>Bacteria</taxon>
        <taxon>Pseudomonadati</taxon>
        <taxon>Pseudomonadota</taxon>
        <taxon>Alphaproteobacteria</taxon>
        <taxon>Acetobacterales</taxon>
        <taxon>Acetobacteraceae</taxon>
        <taxon>Neokomagataea</taxon>
    </lineage>
</organism>
<name>A0ABQ0QJQ5_9PROT</name>
<keyword evidence="8" id="KW-0028">Amino-acid biosynthesis</keyword>
<dbReference type="Proteomes" id="UP001062443">
    <property type="component" value="Unassembled WGS sequence"/>
</dbReference>
<comment type="similarity">
    <text evidence="3 8">Belongs to the class-II aminoacyl-tRNA synthetase family. HisZ subfamily.</text>
</comment>
<evidence type="ECO:0000256" key="1">
    <source>
        <dbReference type="ARBA" id="ARBA00004496"/>
    </source>
</evidence>
<comment type="caution">
    <text evidence="10">The sequence shown here is derived from an EMBL/GenBank/DDBJ whole genome shotgun (WGS) entry which is preliminary data.</text>
</comment>
<dbReference type="EMBL" id="BAQB01000020">
    <property type="protein sequence ID" value="GBR47255.1"/>
    <property type="molecule type" value="Genomic_DNA"/>
</dbReference>
<dbReference type="HAMAP" id="MF_00125">
    <property type="entry name" value="HisZ"/>
    <property type="match status" value="1"/>
</dbReference>
<sequence>MSSFDEILTQDARGDALLPSGFADLLPGEAEAEARGIACVMEAFSRHGYQRVRPPMLEFENALLNGAGSALQNQTFRLMDPNSHRMMALRPDMTTQIARIAQIRLADAPRPLRLSYSGSCIVVGTPGRETDRQVSQAGIELIGPDSAVADAEVIALGAQALDELGIADVSFDLSMPALALGVIDGAIAEKDRAALLHALDRKDAGAVAELGGSIAETLLALLRAAGPADRALEILRGLALPEAVRPHLERLVESIAALRARRPGIRLTIDPVEFRGWQYHTGLCVTVFAVGSREELGRGGRYLAGSEPACGLTLRPQALLRAAPLPPARPRCYVPLEISGDALSALHTQGFATVSALAQDAQLEAEALRLSCTHFWRDGAAHAL</sequence>
<dbReference type="InterPro" id="IPR004516">
    <property type="entry name" value="HisRS/HisZ"/>
</dbReference>
<evidence type="ECO:0000256" key="3">
    <source>
        <dbReference type="ARBA" id="ARBA00005539"/>
    </source>
</evidence>
<dbReference type="RefSeq" id="WP_068172682.1">
    <property type="nucleotide sequence ID" value="NZ_BAQB01000020.1"/>
</dbReference>